<accession>A0A2I0VBC5</accession>
<feature type="domain" description="RimM N-terminal" evidence="6">
    <location>
        <begin position="81"/>
        <end position="138"/>
    </location>
</feature>
<dbReference type="Gene3D" id="2.40.30.60">
    <property type="entry name" value="RimM"/>
    <property type="match status" value="1"/>
</dbReference>
<dbReference type="InterPro" id="IPR036976">
    <property type="entry name" value="RimM_N_sf"/>
</dbReference>
<evidence type="ECO:0000256" key="2">
    <source>
        <dbReference type="ARBA" id="ARBA00022517"/>
    </source>
</evidence>
<dbReference type="InterPro" id="IPR011961">
    <property type="entry name" value="RimM"/>
</dbReference>
<keyword evidence="1" id="KW-0963">Cytoplasm</keyword>
<dbReference type="AlphaFoldDB" id="A0A2I0VBC5"/>
<evidence type="ECO:0000256" key="1">
    <source>
        <dbReference type="ARBA" id="ARBA00022490"/>
    </source>
</evidence>
<keyword evidence="4" id="KW-0143">Chaperone</keyword>
<feature type="region of interest" description="Disordered" evidence="5">
    <location>
        <begin position="153"/>
        <end position="203"/>
    </location>
</feature>
<dbReference type="STRING" id="906689.A0A2I0VBC5"/>
<proteinExistence type="predicted"/>
<dbReference type="PANTHER" id="PTHR33692:SF1">
    <property type="entry name" value="RIBOSOME MATURATION FACTOR RIMM"/>
    <property type="match status" value="1"/>
</dbReference>
<dbReference type="GO" id="GO:0005840">
    <property type="term" value="C:ribosome"/>
    <property type="evidence" value="ECO:0007669"/>
    <property type="project" value="InterPro"/>
</dbReference>
<keyword evidence="3" id="KW-0698">rRNA processing</keyword>
<dbReference type="PROSITE" id="PS51257">
    <property type="entry name" value="PROKAR_LIPOPROTEIN"/>
    <property type="match status" value="1"/>
</dbReference>
<reference evidence="7 8" key="1">
    <citation type="journal article" date="2016" name="Sci. Rep.">
        <title>The Dendrobium catenatum Lindl. genome sequence provides insights into polysaccharide synthase, floral development and adaptive evolution.</title>
        <authorList>
            <person name="Zhang G.Q."/>
            <person name="Xu Q."/>
            <person name="Bian C."/>
            <person name="Tsai W.C."/>
            <person name="Yeh C.M."/>
            <person name="Liu K.W."/>
            <person name="Yoshida K."/>
            <person name="Zhang L.S."/>
            <person name="Chang S.B."/>
            <person name="Chen F."/>
            <person name="Shi Y."/>
            <person name="Su Y.Y."/>
            <person name="Zhang Y.Q."/>
            <person name="Chen L.J."/>
            <person name="Yin Y."/>
            <person name="Lin M."/>
            <person name="Huang H."/>
            <person name="Deng H."/>
            <person name="Wang Z.W."/>
            <person name="Zhu S.L."/>
            <person name="Zhao X."/>
            <person name="Deng C."/>
            <person name="Niu S.C."/>
            <person name="Huang J."/>
            <person name="Wang M."/>
            <person name="Liu G.H."/>
            <person name="Yang H.J."/>
            <person name="Xiao X.J."/>
            <person name="Hsiao Y.Y."/>
            <person name="Wu W.L."/>
            <person name="Chen Y.Y."/>
            <person name="Mitsuda N."/>
            <person name="Ohme-Takagi M."/>
            <person name="Luo Y.B."/>
            <person name="Van de Peer Y."/>
            <person name="Liu Z.J."/>
        </authorList>
    </citation>
    <scope>NUCLEOTIDE SEQUENCE [LARGE SCALE GENOMIC DNA]</scope>
    <source>
        <tissue evidence="7">The whole plant</tissue>
    </source>
</reference>
<evidence type="ECO:0000256" key="4">
    <source>
        <dbReference type="ARBA" id="ARBA00023186"/>
    </source>
</evidence>
<reference evidence="7 8" key="2">
    <citation type="journal article" date="2017" name="Nature">
        <title>The Apostasia genome and the evolution of orchids.</title>
        <authorList>
            <person name="Zhang G.Q."/>
            <person name="Liu K.W."/>
            <person name="Li Z."/>
            <person name="Lohaus R."/>
            <person name="Hsiao Y.Y."/>
            <person name="Niu S.C."/>
            <person name="Wang J.Y."/>
            <person name="Lin Y.C."/>
            <person name="Xu Q."/>
            <person name="Chen L.J."/>
            <person name="Yoshida K."/>
            <person name="Fujiwara S."/>
            <person name="Wang Z.W."/>
            <person name="Zhang Y.Q."/>
            <person name="Mitsuda N."/>
            <person name="Wang M."/>
            <person name="Liu G.H."/>
            <person name="Pecoraro L."/>
            <person name="Huang H.X."/>
            <person name="Xiao X.J."/>
            <person name="Lin M."/>
            <person name="Wu X.Y."/>
            <person name="Wu W.L."/>
            <person name="Chen Y.Y."/>
            <person name="Chang S.B."/>
            <person name="Sakamoto S."/>
            <person name="Ohme-Takagi M."/>
            <person name="Yagi M."/>
            <person name="Zeng S.J."/>
            <person name="Shen C.Y."/>
            <person name="Yeh C.M."/>
            <person name="Luo Y.B."/>
            <person name="Tsai W.C."/>
            <person name="Van de Peer Y."/>
            <person name="Liu Z.J."/>
        </authorList>
    </citation>
    <scope>NUCLEOTIDE SEQUENCE [LARGE SCALE GENOMIC DNA]</scope>
    <source>
        <tissue evidence="7">The whole plant</tissue>
    </source>
</reference>
<dbReference type="GO" id="GO:0006364">
    <property type="term" value="P:rRNA processing"/>
    <property type="evidence" value="ECO:0007669"/>
    <property type="project" value="UniProtKB-KW"/>
</dbReference>
<organism evidence="7 8">
    <name type="scientific">Dendrobium catenatum</name>
    <dbReference type="NCBI Taxonomy" id="906689"/>
    <lineage>
        <taxon>Eukaryota</taxon>
        <taxon>Viridiplantae</taxon>
        <taxon>Streptophyta</taxon>
        <taxon>Embryophyta</taxon>
        <taxon>Tracheophyta</taxon>
        <taxon>Spermatophyta</taxon>
        <taxon>Magnoliopsida</taxon>
        <taxon>Liliopsida</taxon>
        <taxon>Asparagales</taxon>
        <taxon>Orchidaceae</taxon>
        <taxon>Epidendroideae</taxon>
        <taxon>Malaxideae</taxon>
        <taxon>Dendrobiinae</taxon>
        <taxon>Dendrobium</taxon>
    </lineage>
</organism>
<dbReference type="InterPro" id="IPR009000">
    <property type="entry name" value="Transl_B-barrel_sf"/>
</dbReference>
<protein>
    <recommendedName>
        <fullName evidence="6">RimM N-terminal domain-containing protein</fullName>
    </recommendedName>
</protein>
<evidence type="ECO:0000313" key="8">
    <source>
        <dbReference type="Proteomes" id="UP000233837"/>
    </source>
</evidence>
<sequence>MLRSSVASPSAPYSFLSCRWSFLPKPAASVRNFSGTLSDHSCSLSYLAPPICATGYRAIAKAVGEDVEEEKEVGGLNFIEVGYITGVHGLKGELRVKPNTGFPELRFCKPGRRWLKARILGKETISEMELTRGRSHPGQKARPMRERCFRTEHVGRKREERSSRWKKCEEKEESSRQDEFHLERDDVPEYSMREERLQQEEDV</sequence>
<name>A0A2I0VBC5_9ASPA</name>
<keyword evidence="8" id="KW-1185">Reference proteome</keyword>
<dbReference type="InterPro" id="IPR002676">
    <property type="entry name" value="RimM_N"/>
</dbReference>
<evidence type="ECO:0000256" key="5">
    <source>
        <dbReference type="SAM" id="MobiDB-lite"/>
    </source>
</evidence>
<dbReference type="Pfam" id="PF01782">
    <property type="entry name" value="RimM"/>
    <property type="match status" value="1"/>
</dbReference>
<evidence type="ECO:0000313" key="7">
    <source>
        <dbReference type="EMBL" id="PKU60725.1"/>
    </source>
</evidence>
<dbReference type="SUPFAM" id="SSF50447">
    <property type="entry name" value="Translation proteins"/>
    <property type="match status" value="1"/>
</dbReference>
<keyword evidence="2" id="KW-0690">Ribosome biogenesis</keyword>
<dbReference type="PANTHER" id="PTHR33692">
    <property type="entry name" value="RIBOSOME MATURATION FACTOR RIMM"/>
    <property type="match status" value="1"/>
</dbReference>
<gene>
    <name evidence="7" type="ORF">MA16_Dca026717</name>
</gene>
<dbReference type="GO" id="GO:0043022">
    <property type="term" value="F:ribosome binding"/>
    <property type="evidence" value="ECO:0007669"/>
    <property type="project" value="InterPro"/>
</dbReference>
<evidence type="ECO:0000259" key="6">
    <source>
        <dbReference type="Pfam" id="PF01782"/>
    </source>
</evidence>
<dbReference type="Proteomes" id="UP000233837">
    <property type="component" value="Unassembled WGS sequence"/>
</dbReference>
<dbReference type="EMBL" id="KZ503891">
    <property type="protein sequence ID" value="PKU60725.1"/>
    <property type="molecule type" value="Genomic_DNA"/>
</dbReference>
<evidence type="ECO:0000256" key="3">
    <source>
        <dbReference type="ARBA" id="ARBA00022552"/>
    </source>
</evidence>